<comment type="subcellular location">
    <subcellularLocation>
        <location evidence="1">Cytoplasm</location>
        <location evidence="1">Cytoskeleton</location>
        <location evidence="1">Cilium axoneme</location>
    </subcellularLocation>
</comment>
<evidence type="ECO:0000259" key="26">
    <source>
        <dbReference type="Pfam" id="PF18199"/>
    </source>
</evidence>
<dbReference type="Gene3D" id="1.10.472.130">
    <property type="match status" value="1"/>
</dbReference>
<dbReference type="Pfam" id="PF12780">
    <property type="entry name" value="AAA_8"/>
    <property type="match status" value="1"/>
</dbReference>
<keyword evidence="4" id="KW-0493">Microtubule</keyword>
<evidence type="ECO:0000256" key="7">
    <source>
        <dbReference type="ARBA" id="ARBA00022840"/>
    </source>
</evidence>
<dbReference type="Pfam" id="PF03028">
    <property type="entry name" value="Dynein_heavy"/>
    <property type="match status" value="1"/>
</dbReference>
<dbReference type="InterPro" id="IPR056759">
    <property type="entry name" value="DYH2-5-8_CC"/>
</dbReference>
<keyword evidence="3" id="KW-0963">Cytoplasm</keyword>
<dbReference type="InterPro" id="IPR042228">
    <property type="entry name" value="Dynein_linker_3"/>
</dbReference>
<dbReference type="GO" id="GO:0005874">
    <property type="term" value="C:microtubule"/>
    <property type="evidence" value="ECO:0007669"/>
    <property type="project" value="UniProtKB-KW"/>
</dbReference>
<feature type="domain" description="Dynein heavy chain AAA lid" evidence="25">
    <location>
        <begin position="3989"/>
        <end position="4122"/>
    </location>
</feature>
<dbReference type="Gene3D" id="3.20.180.20">
    <property type="entry name" value="Dynein heavy chain, N-terminal domain 2"/>
    <property type="match status" value="1"/>
</dbReference>
<evidence type="ECO:0000256" key="2">
    <source>
        <dbReference type="ARBA" id="ARBA00008887"/>
    </source>
</evidence>
<evidence type="ECO:0000256" key="5">
    <source>
        <dbReference type="ARBA" id="ARBA00022737"/>
    </source>
</evidence>
<feature type="domain" description="Dynein heavy chain region D6 P-loop" evidence="16">
    <location>
        <begin position="3849"/>
        <end position="3958"/>
    </location>
</feature>
<evidence type="ECO:0000313" key="30">
    <source>
        <dbReference type="Proteomes" id="UP000618051"/>
    </source>
</evidence>
<dbReference type="InterPro" id="IPR024743">
    <property type="entry name" value="Dynein_HC_stalk"/>
</dbReference>
<evidence type="ECO:0000313" key="29">
    <source>
        <dbReference type="EMBL" id="KAI1243214.1"/>
    </source>
</evidence>
<evidence type="ECO:0000256" key="12">
    <source>
        <dbReference type="ARBA" id="ARBA00023212"/>
    </source>
</evidence>
<dbReference type="FunFam" id="1.20.140.100:FF:000003">
    <property type="entry name" value="Dynein, axonemal, heavy chain 5"/>
    <property type="match status" value="1"/>
</dbReference>
<comment type="caution">
    <text evidence="28">The sequence shown here is derived from an EMBL/GenBank/DDBJ whole genome shotgun (WGS) entry which is preliminary data.</text>
</comment>
<dbReference type="FunFam" id="3.40.50.300:FF:001221">
    <property type="entry name" value="Axonemal dynein heavy chain 8"/>
    <property type="match status" value="1"/>
</dbReference>
<dbReference type="FunFam" id="3.20.180.20:FF:000001">
    <property type="entry name" value="Dynein axonemal heavy chain 5"/>
    <property type="match status" value="1"/>
</dbReference>
<dbReference type="Pfam" id="PF12781">
    <property type="entry name" value="AAA_9"/>
    <property type="match status" value="1"/>
</dbReference>
<evidence type="ECO:0000256" key="8">
    <source>
        <dbReference type="ARBA" id="ARBA00023017"/>
    </source>
</evidence>
<dbReference type="InterPro" id="IPR004273">
    <property type="entry name" value="Dynein_heavy_D6_P-loop"/>
</dbReference>
<keyword evidence="10" id="KW-0969">Cilium</keyword>
<keyword evidence="30" id="KW-1185">Reference proteome</keyword>
<dbReference type="Pfam" id="PF17852">
    <property type="entry name" value="Dynein_AAA_lid"/>
    <property type="match status" value="1"/>
</dbReference>
<comment type="similarity">
    <text evidence="2">Belongs to the dynein heavy chain family.</text>
</comment>
<evidence type="ECO:0000259" key="17">
    <source>
        <dbReference type="Pfam" id="PF08385"/>
    </source>
</evidence>
<feature type="domain" description="Dynein heavy chain 3 AAA+ lid" evidence="24">
    <location>
        <begin position="2580"/>
        <end position="2658"/>
    </location>
</feature>
<feature type="region of interest" description="Disordered" evidence="15">
    <location>
        <begin position="14"/>
        <end position="42"/>
    </location>
</feature>
<feature type="domain" description="Dynein heavy chain AAA 5 extension" evidence="23">
    <location>
        <begin position="2239"/>
        <end position="2353"/>
    </location>
</feature>
<dbReference type="GO" id="GO:0051959">
    <property type="term" value="F:dynein light intermediate chain binding"/>
    <property type="evidence" value="ECO:0007669"/>
    <property type="project" value="InterPro"/>
</dbReference>
<dbReference type="Gene3D" id="1.10.8.710">
    <property type="match status" value="1"/>
</dbReference>
<dbReference type="Pfam" id="PF12774">
    <property type="entry name" value="AAA_6"/>
    <property type="match status" value="1"/>
</dbReference>
<dbReference type="InterPro" id="IPR013594">
    <property type="entry name" value="Dynein_heavy_tail"/>
</dbReference>
<dbReference type="SUPFAM" id="SSF52540">
    <property type="entry name" value="P-loop containing nucleoside triphosphate hydrolases"/>
    <property type="match status" value="4"/>
</dbReference>
<feature type="domain" description="Dynein axonemal heavy chain 2/5/8 coiled-coil" evidence="27">
    <location>
        <begin position="1034"/>
        <end position="1142"/>
    </location>
</feature>
<feature type="coiled-coil region" evidence="14">
    <location>
        <begin position="3544"/>
        <end position="3571"/>
    </location>
</feature>
<dbReference type="InterPro" id="IPR041589">
    <property type="entry name" value="DNAH3_AAA_lid_1"/>
</dbReference>
<dbReference type="InterPro" id="IPR041658">
    <property type="entry name" value="AAA_lid_11"/>
</dbReference>
<dbReference type="InterPro" id="IPR013602">
    <property type="entry name" value="Dynein_heavy_linker"/>
</dbReference>
<dbReference type="Pfam" id="PF18199">
    <property type="entry name" value="Dynein_C"/>
    <property type="match status" value="1"/>
</dbReference>
<keyword evidence="6" id="KW-0547">Nucleotide-binding</keyword>
<feature type="compositionally biased region" description="Polar residues" evidence="15">
    <location>
        <begin position="27"/>
        <end position="42"/>
    </location>
</feature>
<dbReference type="Gene3D" id="3.40.50.300">
    <property type="entry name" value="P-loop containing nucleotide triphosphate hydrolases"/>
    <property type="match status" value="5"/>
</dbReference>
<dbReference type="FunFam" id="3.40.50.300:FF:002141">
    <property type="entry name" value="Dynein heavy chain"/>
    <property type="match status" value="1"/>
</dbReference>
<evidence type="ECO:0000256" key="4">
    <source>
        <dbReference type="ARBA" id="ARBA00022701"/>
    </source>
</evidence>
<keyword evidence="7" id="KW-0067">ATP-binding</keyword>
<evidence type="ECO:0000256" key="10">
    <source>
        <dbReference type="ARBA" id="ARBA00023069"/>
    </source>
</evidence>
<dbReference type="GO" id="GO:0005524">
    <property type="term" value="F:ATP binding"/>
    <property type="evidence" value="ECO:0007669"/>
    <property type="project" value="UniProtKB-KW"/>
</dbReference>
<feature type="domain" description="Dynein heavy chain coiled coil stalk" evidence="20">
    <location>
        <begin position="3009"/>
        <end position="3354"/>
    </location>
</feature>
<evidence type="ECO:0000259" key="22">
    <source>
        <dbReference type="Pfam" id="PF12781"/>
    </source>
</evidence>
<dbReference type="Pfam" id="PF12777">
    <property type="entry name" value="MT"/>
    <property type="match status" value="1"/>
</dbReference>
<dbReference type="Pfam" id="PF25007">
    <property type="entry name" value="DYH2-5-8_CC"/>
    <property type="match status" value="1"/>
</dbReference>
<dbReference type="OrthoDB" id="286107at2759"/>
<evidence type="ECO:0000259" key="24">
    <source>
        <dbReference type="Pfam" id="PF17857"/>
    </source>
</evidence>
<dbReference type="FunFam" id="1.20.1270.280:FF:000002">
    <property type="entry name" value="Dynein heavy chain 5, axonemal"/>
    <property type="match status" value="1"/>
</dbReference>
<dbReference type="FunFam" id="1.20.58.1120:FF:000004">
    <property type="entry name" value="Dynein axonemal heavy chain 5"/>
    <property type="match status" value="1"/>
</dbReference>
<evidence type="ECO:0008006" key="31">
    <source>
        <dbReference type="Google" id="ProtNLM"/>
    </source>
</evidence>
<dbReference type="FunFam" id="1.10.472.130:FF:000009">
    <property type="entry name" value="Dynein heavy chain 5, axonemal"/>
    <property type="match status" value="1"/>
</dbReference>
<dbReference type="Pfam" id="PF08393">
    <property type="entry name" value="DHC_N2"/>
    <property type="match status" value="1"/>
</dbReference>
<dbReference type="PANTHER" id="PTHR46532">
    <property type="entry name" value="MALE FERTILITY FACTOR KL5"/>
    <property type="match status" value="1"/>
</dbReference>
<gene>
    <name evidence="29" type="ORF">IHE44_0000802</name>
    <name evidence="28" type="ORF">IHE44_014227</name>
</gene>
<reference evidence="29" key="3">
    <citation type="submission" date="2022-01" db="EMBL/GenBank/DDBJ databases">
        <authorList>
            <person name="Rubenstein D.R."/>
        </authorList>
    </citation>
    <scope>NUCLEOTIDE SEQUENCE</scope>
    <source>
        <strain evidence="29">SS15</strain>
        <tissue evidence="29">Liver</tissue>
    </source>
</reference>
<dbReference type="Gene3D" id="1.20.58.1120">
    <property type="match status" value="1"/>
</dbReference>
<dbReference type="InterPro" id="IPR035699">
    <property type="entry name" value="AAA_6"/>
</dbReference>
<dbReference type="Pfam" id="PF17857">
    <property type="entry name" value="AAA_lid_1"/>
    <property type="match status" value="1"/>
</dbReference>
<dbReference type="GO" id="GO:0045505">
    <property type="term" value="F:dynein intermediate chain binding"/>
    <property type="evidence" value="ECO:0007669"/>
    <property type="project" value="InterPro"/>
</dbReference>
<keyword evidence="9 14" id="KW-0175">Coiled coil</keyword>
<evidence type="ECO:0000256" key="11">
    <source>
        <dbReference type="ARBA" id="ARBA00023175"/>
    </source>
</evidence>
<dbReference type="FunFam" id="1.10.8.1220:FF:000001">
    <property type="entry name" value="Dynein axonemal heavy chain 5"/>
    <property type="match status" value="1"/>
</dbReference>
<evidence type="ECO:0000256" key="13">
    <source>
        <dbReference type="ARBA" id="ARBA00023273"/>
    </source>
</evidence>
<dbReference type="InterPro" id="IPR041228">
    <property type="entry name" value="Dynein_C"/>
</dbReference>
<evidence type="ECO:0000313" key="28">
    <source>
        <dbReference type="EMBL" id="KAG0119517.1"/>
    </source>
</evidence>
<evidence type="ECO:0000256" key="6">
    <source>
        <dbReference type="ARBA" id="ARBA00022741"/>
    </source>
</evidence>
<dbReference type="InterPro" id="IPR041466">
    <property type="entry name" value="Dynein_AAA5_ext"/>
</dbReference>
<dbReference type="Gene3D" id="1.20.1270.280">
    <property type="match status" value="1"/>
</dbReference>
<feature type="domain" description="Dynein heavy chain hydrolytic ATP-binding dynein motor region" evidence="19">
    <location>
        <begin position="1755"/>
        <end position="2082"/>
    </location>
</feature>
<dbReference type="InterPro" id="IPR042219">
    <property type="entry name" value="AAA_lid_11_sf"/>
</dbReference>
<dbReference type="Gene3D" id="3.10.490.20">
    <property type="match status" value="1"/>
</dbReference>
<dbReference type="Pfam" id="PF12775">
    <property type="entry name" value="AAA_7"/>
    <property type="match status" value="1"/>
</dbReference>
<dbReference type="FunFam" id="3.40.50.300:FF:000049">
    <property type="entry name" value="Dynein, axonemal, heavy chain 5"/>
    <property type="match status" value="1"/>
</dbReference>
<evidence type="ECO:0000256" key="3">
    <source>
        <dbReference type="ARBA" id="ARBA00022490"/>
    </source>
</evidence>
<evidence type="ECO:0000259" key="25">
    <source>
        <dbReference type="Pfam" id="PF18198"/>
    </source>
</evidence>
<keyword evidence="5" id="KW-0677">Repeat</keyword>
<dbReference type="GO" id="GO:0007018">
    <property type="term" value="P:microtubule-based movement"/>
    <property type="evidence" value="ECO:0007669"/>
    <property type="project" value="InterPro"/>
</dbReference>
<name>A0A835NPM6_9PASS</name>
<dbReference type="Pfam" id="PF18198">
    <property type="entry name" value="AAA_lid_11"/>
    <property type="match status" value="1"/>
</dbReference>
<dbReference type="FunFam" id="1.10.8.720:FF:000004">
    <property type="entry name" value="Dynein heavy chain 5, axonemal"/>
    <property type="match status" value="1"/>
</dbReference>
<evidence type="ECO:0000259" key="21">
    <source>
        <dbReference type="Pfam" id="PF12780"/>
    </source>
</evidence>
<dbReference type="FunFam" id="3.40.50.300:FF:000320">
    <property type="entry name" value="Dynein, axonemal, heavy chain 5"/>
    <property type="match status" value="1"/>
</dbReference>
<evidence type="ECO:0000259" key="27">
    <source>
        <dbReference type="Pfam" id="PF25007"/>
    </source>
</evidence>
<feature type="domain" description="Dynein heavy chain AAA module D4" evidence="21">
    <location>
        <begin position="2734"/>
        <end position="2995"/>
    </location>
</feature>
<dbReference type="FunFam" id="1.10.287.2620:FF:000003">
    <property type="entry name" value="Dynein, axonemal, heavy chain 5"/>
    <property type="match status" value="1"/>
</dbReference>
<dbReference type="FunFam" id="3.40.50.300:FF:000044">
    <property type="entry name" value="Dynein heavy chain 5, axonemal"/>
    <property type="match status" value="1"/>
</dbReference>
<dbReference type="GO" id="GO:0008569">
    <property type="term" value="F:minus-end-directed microtubule motor activity"/>
    <property type="evidence" value="ECO:0007669"/>
    <property type="project" value="InterPro"/>
</dbReference>
<feature type="coiled-coil region" evidence="14">
    <location>
        <begin position="3238"/>
        <end position="3286"/>
    </location>
</feature>
<reference evidence="28" key="1">
    <citation type="submission" date="2020-10" db="EMBL/GenBank/DDBJ databases">
        <title>Feather gene expression reveals the developmental basis of iridescence in African starlings.</title>
        <authorList>
            <person name="Rubenstein D.R."/>
        </authorList>
    </citation>
    <scope>NUCLEOTIDE SEQUENCE</scope>
    <source>
        <strain evidence="28">SS15</strain>
        <tissue evidence="28">Liver</tissue>
    </source>
</reference>
<dbReference type="InterPro" id="IPR043160">
    <property type="entry name" value="Dynein_C_barrel"/>
</dbReference>
<dbReference type="InterPro" id="IPR043157">
    <property type="entry name" value="Dynein_AAA1S"/>
</dbReference>
<keyword evidence="13" id="KW-0966">Cell projection</keyword>
<dbReference type="Gene3D" id="1.20.920.30">
    <property type="match status" value="1"/>
</dbReference>
<evidence type="ECO:0000256" key="9">
    <source>
        <dbReference type="ARBA" id="ARBA00023054"/>
    </source>
</evidence>
<proteinExistence type="inferred from homology"/>
<accession>A0A835NPM6</accession>
<dbReference type="InterPro" id="IPR035706">
    <property type="entry name" value="AAA_9"/>
</dbReference>
<evidence type="ECO:0000259" key="20">
    <source>
        <dbReference type="Pfam" id="PF12777"/>
    </source>
</evidence>
<dbReference type="EMBL" id="JADDUC010000084">
    <property type="protein sequence ID" value="KAG0119517.1"/>
    <property type="molecule type" value="Genomic_DNA"/>
</dbReference>
<keyword evidence="8" id="KW-0243">Dynein</keyword>
<dbReference type="Gene3D" id="6.10.140.1060">
    <property type="match status" value="1"/>
</dbReference>
<dbReference type="FunFam" id="3.10.490.20:FF:000010">
    <property type="entry name" value="Dynein heavy chain, putative"/>
    <property type="match status" value="1"/>
</dbReference>
<evidence type="ECO:0000259" key="16">
    <source>
        <dbReference type="Pfam" id="PF03028"/>
    </source>
</evidence>
<dbReference type="Gene3D" id="1.10.8.720">
    <property type="entry name" value="Region D6 of dynein motor"/>
    <property type="match status" value="1"/>
</dbReference>
<keyword evidence="11" id="KW-0505">Motor protein</keyword>
<dbReference type="PANTHER" id="PTHR46532:SF13">
    <property type="entry name" value="CYTOPLASMIC DYNEIN 1 HEAVY CHAIN 1"/>
    <property type="match status" value="1"/>
</dbReference>
<dbReference type="EMBL" id="JADDUC020000001">
    <property type="protein sequence ID" value="KAI1243214.1"/>
    <property type="molecule type" value="Genomic_DNA"/>
</dbReference>
<dbReference type="InterPro" id="IPR024317">
    <property type="entry name" value="Dynein_heavy_chain_D4_dom"/>
</dbReference>
<organism evidence="28">
    <name type="scientific">Lamprotornis superbus</name>
    <dbReference type="NCBI Taxonomy" id="245042"/>
    <lineage>
        <taxon>Eukaryota</taxon>
        <taxon>Metazoa</taxon>
        <taxon>Chordata</taxon>
        <taxon>Craniata</taxon>
        <taxon>Vertebrata</taxon>
        <taxon>Euteleostomi</taxon>
        <taxon>Archelosauria</taxon>
        <taxon>Archosauria</taxon>
        <taxon>Dinosauria</taxon>
        <taxon>Saurischia</taxon>
        <taxon>Theropoda</taxon>
        <taxon>Coelurosauria</taxon>
        <taxon>Aves</taxon>
        <taxon>Neognathae</taxon>
        <taxon>Neoaves</taxon>
        <taxon>Telluraves</taxon>
        <taxon>Australaves</taxon>
        <taxon>Passeriformes</taxon>
        <taxon>Sturnidae</taxon>
        <taxon>Lamprotornis</taxon>
    </lineage>
</organism>
<protein>
    <recommendedName>
        <fullName evidence="31">Dynein axonemal heavy chain 5</fullName>
    </recommendedName>
</protein>
<dbReference type="InterPro" id="IPR027417">
    <property type="entry name" value="P-loop_NTPase"/>
</dbReference>
<feature type="domain" description="Dynein heavy chain linker" evidence="18">
    <location>
        <begin position="1215"/>
        <end position="1620"/>
    </location>
</feature>
<evidence type="ECO:0000259" key="23">
    <source>
        <dbReference type="Pfam" id="PF17852"/>
    </source>
</evidence>
<feature type="non-terminal residue" evidence="28">
    <location>
        <position position="4642"/>
    </location>
</feature>
<dbReference type="GO" id="GO:0005858">
    <property type="term" value="C:axonemal dynein complex"/>
    <property type="evidence" value="ECO:0007669"/>
    <property type="project" value="TreeGrafter"/>
</dbReference>
<dbReference type="FunFam" id="1.20.920.20:FF:000004">
    <property type="entry name" value="Dynein axonemal heavy chain 5"/>
    <property type="match status" value="1"/>
</dbReference>
<evidence type="ECO:0000256" key="14">
    <source>
        <dbReference type="SAM" id="Coils"/>
    </source>
</evidence>
<dbReference type="InterPro" id="IPR026983">
    <property type="entry name" value="DHC"/>
</dbReference>
<dbReference type="FunFam" id="1.20.920.30:FF:000004">
    <property type="entry name" value="Dynein axonemal heavy chain 5"/>
    <property type="match status" value="1"/>
</dbReference>
<reference evidence="29 30" key="2">
    <citation type="journal article" date="2021" name="J. Hered.">
        <title>Feather Gene Expression Elucidates the Developmental Basis of Plumage Iridescence in African Starlings.</title>
        <authorList>
            <person name="Rubenstein D.R."/>
            <person name="Corvelo A."/>
            <person name="MacManes M.D."/>
            <person name="Maia R."/>
            <person name="Narzisi G."/>
            <person name="Rousaki A."/>
            <person name="Vandenabeele P."/>
            <person name="Shawkey M.D."/>
            <person name="Solomon J."/>
        </authorList>
    </citation>
    <scope>NUCLEOTIDE SEQUENCE [LARGE SCALE GENOMIC DNA]</scope>
    <source>
        <strain evidence="29">SS15</strain>
    </source>
</reference>
<dbReference type="InterPro" id="IPR042222">
    <property type="entry name" value="Dynein_2_N"/>
</dbReference>
<dbReference type="GO" id="GO:0097729">
    <property type="term" value="C:9+2 motile cilium"/>
    <property type="evidence" value="ECO:0007669"/>
    <property type="project" value="UniProtKB-ARBA"/>
</dbReference>
<dbReference type="FunFam" id="1.10.8.710:FF:000003">
    <property type="entry name" value="Dynein axonemal heavy chain 5"/>
    <property type="match status" value="1"/>
</dbReference>
<evidence type="ECO:0000256" key="1">
    <source>
        <dbReference type="ARBA" id="ARBA00004430"/>
    </source>
</evidence>
<evidence type="ECO:0000259" key="18">
    <source>
        <dbReference type="Pfam" id="PF08393"/>
    </source>
</evidence>
<evidence type="ECO:0000256" key="15">
    <source>
        <dbReference type="SAM" id="MobiDB-lite"/>
    </source>
</evidence>
<dbReference type="Proteomes" id="UP000618051">
    <property type="component" value="Unassembled WGS sequence"/>
</dbReference>
<dbReference type="FunFam" id="3.40.50.300:FF:000543">
    <property type="entry name" value="Dynein axonemal heavy chain 5"/>
    <property type="match status" value="1"/>
</dbReference>
<feature type="domain" description="Dynein heavy chain tail" evidence="17">
    <location>
        <begin position="357"/>
        <end position="724"/>
    </location>
</feature>
<feature type="domain" description="Dynein heavy chain C-terminal" evidence="26">
    <location>
        <begin position="4129"/>
        <end position="4434"/>
    </location>
</feature>
<keyword evidence="12" id="KW-0206">Cytoskeleton</keyword>
<feature type="domain" description="Dynein heavy chain ATP-binding dynein motor region" evidence="22">
    <location>
        <begin position="3383"/>
        <end position="3603"/>
    </location>
</feature>
<dbReference type="Pfam" id="PF08385">
    <property type="entry name" value="DHC_N1"/>
    <property type="match status" value="1"/>
</dbReference>
<dbReference type="Gene3D" id="1.20.140.100">
    <property type="entry name" value="Dynein heavy chain, N-terminal domain 2"/>
    <property type="match status" value="1"/>
</dbReference>
<dbReference type="Gene3D" id="1.10.8.1220">
    <property type="match status" value="1"/>
</dbReference>
<evidence type="ECO:0000259" key="19">
    <source>
        <dbReference type="Pfam" id="PF12774"/>
    </source>
</evidence>
<dbReference type="Gene3D" id="1.20.920.20">
    <property type="match status" value="1"/>
</dbReference>
<sequence length="4642" mass="531305">VIFCVVVQMEETVGGGTELGGRDEPSSSHGHSAQQESEQLRATQLSSKPHIDLYPPLIAIKKVKTSTVKESIVLSSESRKELAKQAKVTKEERRAHIDGRHRYMISRLADGIDLSEQQVEETIISDDKFQLIEQFFAPSGLKKLLFFYQDVLQNIEDKIQLTKVDIDIYVRNLQNPSDYITAGTNTEVTEKLEEVVMIWIKQIRQVLVESEQIRREADDVGPSAELEYWKSRMSSFNSLLDEIKSSRVKKIINILQAARSKTLKQWKELDGRITIAANEAKDNVRYLYTLDKFFGPLANASPVTVMEHIPSLMSTVFMIYCTSPYYNTSEHMTSLFLKITNQMINTCKTYLCEGVSKIWDLDSENYIFGKFETFCKRLEKISDMSNTMESLLDLQSIKIEGIDKITTQYQNIATNTKSKQYDVLDHRKKEFEKDYLEFKNQIAALYESIQEFVDSWFEKTVTTEQMLGFLMKLEQIGQNNIDLNEKYTIVLQQYSQDLEFIQKLYQKEKENPPIPRNIPPVTGKIMWAQQLFRKIDHPMMFLKKKTTLLKTMEMKKVIKHYNKMAAVLLEFELIYHRAWCRFADQARNALCASLLVRHPETKLYRTMCRYQTSVLFSILSFHCYMKELFVNLDPMVLEVLYETKYLRKMHFEVPDVVLGLCADEEQIKRHQRELQNLLISYKEHLNRIPVVLKPLMKPLIGQIEDALTPGLMQLSWTSLNINKFIHNVYSTLRELDYVVKSASDTLECRIERILKDVSNTALIILPEDEPMDVTSFLEQIEMLAISTASKLSQQSQQVECSVYELIDVLKHSLKADAGRTLEDSLACTHLDMKQKTRCQECLSCSYYNLMGQLCQKNTDSLIRCMKISLESLRHRLRVIDSRYQTTKFVETHRVPLFRTEIQLAIPNIVLRPSLEDIQSAVNKAVNIILSIAKDIPLWKFAYLHHKQQQIIEHKDVNKVVIQLNTIVLSLKTESLVLLKSFSEFSDIWNKQLEMQIRELPNHCALQSVEVGTESLKIAFIQECRSRQRAFGLALNKKSATDVGEIYSFIESVSKRLSRPVHDLDDVREAMEALKEIRENETKIDMTVGHIEESYSVLHKYNLLFQDENTERGDGLAYAWKNLNTQARQVEDSLLKVQPDMKADLLRGVQKFQIDTAGFYKAYDEKGPSEDNIPPREANDRLQIFQAKFDELWRKYLSLSRGEELFGLPITEYPELHKIKRELSLLQKLYSLYDTVTSSIARYNEMLWNDLNIEKINSELLDFQSKIRKLPKALKEWQAFQDLKQKIDDFTESCPLLEMMKNKAMLSRHWEKIAQITGHHFDVDSESFTLKNVMDAPLLKHKEDIEDICISAVKEKNIEEKLKHIISEWSAHAFSFSQFKTRGELLLKGSDVSEKIALVEDSIMMLGSLMSNRYNAPFKSTIQQWVQKLTNTAETIENWITVQNLWIYLEAVFVGGDIAKQLPQEARRFQNIDKSWQRIMQRAHETSNIVQCCVGDETLAQLLPHLLEQLEICQKSLAGYLEKKRLIFPRFFFVSDPALLEILGQASDSHTIQAHLLSLFDNVNRVGFHEKNYDQILLFESQEGERVNIIEPVLAQGNVEFWLGQLLNGIRKTIHTIIRQASMAINDSEFKMYDFQAMFPAQIGLLGIQIIWTRDAEKALNSTKTDKKVMHTTNQKFLEILNDLIDMATHNLTRMERTKYETLITIHVHQKDIFDDLVRMNIKSPSDFEWQKQSRFYFLEDLDKCIIKITDVEFTYCNEYLGCTDRLVITPLTDRCYITLAQALGMSMGGAPAGPAGTGKTETTKDMGKCLGKYVVVFNCSDQMDYRGLGRIYKGLAQSGAWGCFDEFNRIELPVLSVAAQQIYIVLQCKKKKKLQFTFTDGDIVDMDREFGIFLTMNPGYAGRQELPENLKIQFRTVAMMVPDRSIIMRVKLASAGFRDNQVLSQKFYTLYKLCEEQLSKQVHYDFGLRNILSVLRTLGAVKRSNPQEPEKTVVMRVLRDMNLSKLVDEDEPLFMSLLNDLFPGITLDKSGYPELQSAIQKQTEEAGLINHPPWTLKLIQLYETQRVRHGMMTLGPTGAGKTMCINILMKAMTDCGAPHKEMRMNPKAITASQMFGTLDVATNDWTDGIFSTLWRKTLKAKKGEHIWIVLDGPVDAIWIENLNSVLDDNKTLTLANGDRIPMSPNCKIIFEPHNIDNASPATVSRNGMVFMSSSVLDWKSILRAWLQTLPVTYSNILWNCFNAVFQDVMDFVFSAVTPKMSILECMYIKQAIDLLQGLLSGRDEKQLSEEHIARLFVFALMWSAGALLEPDDKLKMELFLRKHSAVKELPAVSGEETMFEFGINTCGQWEHWSKKVPEYIYPKDSVPEYTSILVPNIDSVRTDFLMHTIMRQGKAVLLIGEQGTAKTVMIKNYTSKYDPDVHLTKCLNFSSATLPHMFQRSIESYIGKRMGATHGPPAGKKMTVFIDDINMPLVNEWGDQITNEIVRQLMEQKGFYSLEKPGEFTTVVDLQFVAAMIHPGGGRNDIPQRLKRHFTIFNCTLPSTSSIDKIFQTIAEGYFCEQRHFPAEVCKLASALVSTSRKVWQMTKAKMLPTPAKFHYIFNLRDLSRIWQGILTATSDVCQSISVLVALFQHECRRVIADRFISQNDKDWFEDMMRKIVSEEHGQNLFGDKCTELYFVDFLRDVPETAGDESDDAELKAPKIYEPIPSLDYLAERLRMFMQQYNETVRGSKMDLVFFKDAIIHLIKISRIIRTPQGNALLVGVGGSGKQSLTRLASYIAGYESFQITLTRTYATNNLLDDLKMLYRTAGQKGKGVVFIFTDNEVRDESFLEYMNNVLASGEVSNLFARDEIGEITQDLIPAMKKEYPRLSPTGENLYNYFLARVRNNLHVVLCFSPIGEKFRTRALKFPGLISGCTMDWFQHWPKDALVAVAQHFLASYHIECTDEVKQSVVNTMGRIQDIVAEKCFEYFERYRRRAFVTPKSYLSFIEGYKAIYKEKFASLGSLSERMRTGLEKLMEAEVSVNHLSQELVMKEKDLAIASKKADEVLLEVTMKAHAAEKVKMQVQTVKDKAQVIVDDIGIDKAAAEEKLEAARPALEEAKATLQTIKPSDIATVRKLSKPPHLIMRIMDCVLLLFQRKVDSVTLDHEHPGVKPSWTEAQKLMNNSGFLSMLLTFQKDSITEETVELLEPYLDMEDYNLETAKKVCGNVAGLCSWTQAMAYFYSINKEVLPLKANLALQEGRLAAAKMELNSAQNQLDEKQKELDEVQAMYDAAMKEKQALLDDAEVCRRKMNNATALIEGLGGEKLRWTASSKNFQNQIINLVGNVLLATGFLSYSGPFNQEYRNLLLQLWKKEMDNSKIPYSKNLNLIGMLVDNATVGEWNLQGLPNDDLSIQNGIIVTKASRYPLLIDPQGQGKIWIKNKEKNNGLQVTAMNHKFFRSHIEDCLSLGRPLLIEDIGEELDPALDNILEKNFIKFGSAHKVKVGDKEVDLTKGFTLYITTKVANPVYTPEISARTTVIDFTVTMKGLEDQLLGRVILTEKQELEAERIKLMEQVTSNKRKMQELEDNLLCRLTSTEGSLVEDESLIEVLRITKTTAEEVSEKLNTAMETEVKINTAREEYRPVAGRGSILYSLIVEMSLVNVMYQTSLGQFLGIFDRSVERSRKSQIPAKRVIYIIEHLTYEVFKYTVRGLYENHRFLFTLLLALKIDLQAKKISHTEFETLIKGGASLDMNSVEPKPKKWILDTTWLNLVQLSSLYPFNQLLVQIVRNEKSWKAWFDEEAPEKSVIPDGYDSLLDQFHKLLLVRSWCPDHTVAQARHYIAESLGEKYAEGFILDMEAMWTESGCRTPLTCLLSVGSDPTENIERLAKSKNIPCRAISMGQGQEAHARHLLNQCMQDGGWLLLQNCHLGLEFLNELMDTITTKESMSEVFRTWITTEAHPEFPINLLQSSIKFTNEPPQGVKAGLKRTYSAVTQDLLGVSKMPQWKPLLYAVAFLHTTVQERRKFGPLGWNIPYEFNQSDFAASVQFVQNHLKDVGVKQGVNWSCVRYMLGEVQYGGRVTDDLDKALLNTYARVWFGEHMFSEEFCFYKGYVIPKGNTVEDYLQYIEQLPVFGLHPNADIIYQTNLANETFSTIVNIQPKDSSSRGGETREAVVQHLADEMLGKLPPDYNPHEVKAQLQKMGAFQPMNIFLRQEIDRMQLVISRVRTTLTDLKLAIDGTIIMSEELQDALDNIYDARIPKLWFRISWESTTLGFWFTELLERNQQFSSWLQDGRPNQFWMTGFFNPQGFLTAMRQETTRMNLAKGWELDSVVLYSEVTKMMKEDVVGPPPADIGGVYIHGLFLEGAGWDRRNSRLMESAPKVLFTSLPVVHVYAVSTTAPNDPRKQQGNVYSCPVYKKPRRTDLTYIFSLYLKTVQNPDHWTLRGVALLCSSKSAYSIHSKNTEFIYPGKIRGKTACSCTSTNFIENFVSEKAEGFGFLITDLGNYETDGGDFNDHFCVRDFFSEGLCCWELRGDVYTAFLDPLLTFGSSFYMHVPVLFSQEEQPFGISVGQREERSSSFLRQEQEALVPGGETERAKHIATSSFISSLKPKDETPTGFSSTEQSPKLGESFLLVYKADGTGNSRTGQFNIWGEGEGS</sequence>
<dbReference type="Gene3D" id="1.10.287.2620">
    <property type="match status" value="1"/>
</dbReference>